<dbReference type="InterPro" id="IPR041916">
    <property type="entry name" value="Anti_sigma_zinc_sf"/>
</dbReference>
<sequence length="338" mass="34425">MTHLGTRVSALADGQLSAAETDQAMSHVAGCPECAAELAAARAAHRALAAAMDVPVAPGLTARLVALGAADRTDSAPGPTRADHRRAAPRSAARLTDDSIPLPGSHGPGMPPGCLDGTLGRRRGVPGRVLGAAALGVGVVAAGLFSLGEQPTVTPETHRAAALTLLAQAPSGPGSTGGVVPVSSGAGGQQPGSLDAVDSVDGVLAWMREHGWTCPVGLPEGYQVTDLRVEEDGARELELDLRGSRGTVVLTQQHGLLDAAALAGTRVVEVEGREVHVLSTSPWHGVWQSGDTVISVVAEVPEADVNLLIAAHPDRTYDSGVPARISRGWRTVAGAWNP</sequence>
<feature type="domain" description="Putative zinc-finger" evidence="4">
    <location>
        <begin position="7"/>
        <end position="35"/>
    </location>
</feature>
<name>A0A939LPH4_9CELL</name>
<evidence type="ECO:0000313" key="6">
    <source>
        <dbReference type="Proteomes" id="UP000664209"/>
    </source>
</evidence>
<comment type="caution">
    <text evidence="5">The sequence shown here is derived from an EMBL/GenBank/DDBJ whole genome shotgun (WGS) entry which is preliminary data.</text>
</comment>
<accession>A0A939LPH4</accession>
<dbReference type="EMBL" id="JAGEMK010000003">
    <property type="protein sequence ID" value="MBO1751891.1"/>
    <property type="molecule type" value="Genomic_DNA"/>
</dbReference>
<feature type="region of interest" description="Disordered" evidence="3">
    <location>
        <begin position="71"/>
        <end position="111"/>
    </location>
</feature>
<keyword evidence="2" id="KW-0804">Transcription</keyword>
<dbReference type="Gene3D" id="1.10.10.1320">
    <property type="entry name" value="Anti-sigma factor, zinc-finger domain"/>
    <property type="match status" value="1"/>
</dbReference>
<dbReference type="AlphaFoldDB" id="A0A939LPH4"/>
<dbReference type="InterPro" id="IPR027383">
    <property type="entry name" value="Znf_put"/>
</dbReference>
<reference evidence="5" key="1">
    <citation type="submission" date="2021-03" db="EMBL/GenBank/DDBJ databases">
        <title>Actinotalea soli sp. nov., isolated from soil.</title>
        <authorList>
            <person name="Ping W."/>
            <person name="Zhang J."/>
        </authorList>
    </citation>
    <scope>NUCLEOTIDE SEQUENCE</scope>
    <source>
        <strain evidence="5">BY-33</strain>
    </source>
</reference>
<protein>
    <submittedName>
        <fullName evidence="5">Zf-HC2 domain-containing protein</fullName>
    </submittedName>
</protein>
<evidence type="ECO:0000259" key="4">
    <source>
        <dbReference type="Pfam" id="PF13490"/>
    </source>
</evidence>
<evidence type="ECO:0000256" key="2">
    <source>
        <dbReference type="ARBA" id="ARBA00023163"/>
    </source>
</evidence>
<evidence type="ECO:0000313" key="5">
    <source>
        <dbReference type="EMBL" id="MBO1751891.1"/>
    </source>
</evidence>
<organism evidence="5 6">
    <name type="scientific">Actinotalea soli</name>
    <dbReference type="NCBI Taxonomy" id="2819234"/>
    <lineage>
        <taxon>Bacteria</taxon>
        <taxon>Bacillati</taxon>
        <taxon>Actinomycetota</taxon>
        <taxon>Actinomycetes</taxon>
        <taxon>Micrococcales</taxon>
        <taxon>Cellulomonadaceae</taxon>
        <taxon>Actinotalea</taxon>
    </lineage>
</organism>
<proteinExistence type="predicted"/>
<evidence type="ECO:0000256" key="3">
    <source>
        <dbReference type="SAM" id="MobiDB-lite"/>
    </source>
</evidence>
<dbReference type="RefSeq" id="WP_208055540.1">
    <property type="nucleotide sequence ID" value="NZ_JAGEMK010000003.1"/>
</dbReference>
<keyword evidence="1" id="KW-0805">Transcription regulation</keyword>
<evidence type="ECO:0000256" key="1">
    <source>
        <dbReference type="ARBA" id="ARBA00023015"/>
    </source>
</evidence>
<dbReference type="Pfam" id="PF13490">
    <property type="entry name" value="zf-HC2"/>
    <property type="match status" value="1"/>
</dbReference>
<gene>
    <name evidence="5" type="ORF">J4G33_08760</name>
</gene>
<dbReference type="Proteomes" id="UP000664209">
    <property type="component" value="Unassembled WGS sequence"/>
</dbReference>
<keyword evidence="6" id="KW-1185">Reference proteome</keyword>